<dbReference type="Pfam" id="PF07977">
    <property type="entry name" value="FabA"/>
    <property type="match status" value="1"/>
</dbReference>
<dbReference type="OMA" id="NEWFFAN"/>
<dbReference type="GO" id="GO:0016829">
    <property type="term" value="F:lyase activity"/>
    <property type="evidence" value="ECO:0007669"/>
    <property type="project" value="UniProtKB-KW"/>
</dbReference>
<organism evidence="3 5">
    <name type="scientific">Lactobacillus helveticus</name>
    <name type="common">Lactobacillus suntoryeus</name>
    <dbReference type="NCBI Taxonomy" id="1587"/>
    <lineage>
        <taxon>Bacteria</taxon>
        <taxon>Bacillati</taxon>
        <taxon>Bacillota</taxon>
        <taxon>Bacilli</taxon>
        <taxon>Lactobacillales</taxon>
        <taxon>Lactobacillaceae</taxon>
        <taxon>Lactobacillus</taxon>
    </lineage>
</organism>
<dbReference type="InterPro" id="IPR029069">
    <property type="entry name" value="HotDog_dom_sf"/>
</dbReference>
<reference evidence="3" key="3">
    <citation type="journal article" date="2018" name="Front. Microbiol.">
        <title>Comparative Genomics of Completely Sequenced Lactobacillus helveticus Genomes Provides Insights into Strain-Specific Genes and Resolves Metagenomics Data Down to the Strain Level.</title>
        <authorList>
            <person name="Schmid M."/>
            <person name="Muri J."/>
            <person name="Melidis D."/>
            <person name="Varadarajan A.R."/>
            <person name="Somerville V."/>
            <person name="Wicki A."/>
            <person name="Moser A."/>
            <person name="Bourqui M."/>
            <person name="Wenzel C."/>
            <person name="Eugster-Meier E."/>
            <person name="Frey J.E."/>
            <person name="Irmler S."/>
            <person name="Ahrens C.H."/>
        </authorList>
    </citation>
    <scope>NUCLEOTIDE SEQUENCE</scope>
    <source>
        <strain evidence="3">FAM8105</strain>
    </source>
</reference>
<dbReference type="Proteomes" id="UP000234562">
    <property type="component" value="Chromosome"/>
</dbReference>
<sequence length="138" mass="15309">MKPAVNDVIPQRYPFEMIDKFIDVQPGVSASAIKLISINEWFFANQTSSRLAVPRPIMIEAMAQTGVAAILSIPENKGENVFFGGIKNATFQDDFRPGDKLEFEVVMKKLKRNIGLGHGTIHRDGQSICEADLIFAVE</sequence>
<gene>
    <name evidence="4" type="ORF">BC335_2103</name>
    <name evidence="3" type="ORF">Lh8105_10335</name>
</gene>
<evidence type="ECO:0000256" key="1">
    <source>
        <dbReference type="ARBA" id="ARBA00009174"/>
    </source>
</evidence>
<dbReference type="CDD" id="cd01288">
    <property type="entry name" value="FabZ"/>
    <property type="match status" value="1"/>
</dbReference>
<dbReference type="Gene3D" id="3.10.129.10">
    <property type="entry name" value="Hotdog Thioesterase"/>
    <property type="match status" value="1"/>
</dbReference>
<dbReference type="RefSeq" id="WP_003625250.1">
    <property type="nucleotide sequence ID" value="NZ_AP023028.1"/>
</dbReference>
<dbReference type="OrthoDB" id="9772788at2"/>
<accession>A0A0D5MG92</accession>
<dbReference type="SUPFAM" id="SSF54637">
    <property type="entry name" value="Thioesterase/thiol ester dehydrase-isomerase"/>
    <property type="match status" value="1"/>
</dbReference>
<evidence type="ECO:0000313" key="6">
    <source>
        <dbReference type="Proteomes" id="UP000267794"/>
    </source>
</evidence>
<dbReference type="Proteomes" id="UP000267794">
    <property type="component" value="Chromosome"/>
</dbReference>
<proteinExistence type="inferred from homology"/>
<dbReference type="EMBL" id="CP015496">
    <property type="protein sequence ID" value="AUI75089.1"/>
    <property type="molecule type" value="Genomic_DNA"/>
</dbReference>
<reference evidence="5" key="1">
    <citation type="submission" date="2016-05" db="EMBL/GenBank/DDBJ databases">
        <title>Genome sequence of Lactobacillus helveticus FAM8105.</title>
        <authorList>
            <person name="Ahrens C."/>
            <person name="Schmid M."/>
        </authorList>
    </citation>
    <scope>NUCLEOTIDE SEQUENCE [LARGE SCALE GENOMIC DNA]</scope>
    <source>
        <strain evidence="5">FAM8105</strain>
    </source>
</reference>
<protein>
    <submittedName>
        <fullName evidence="3">Beta-hydroxyacyl-ACP dehydratase</fullName>
    </submittedName>
    <submittedName>
        <fullName evidence="4">Carrier protein</fullName>
    </submittedName>
</protein>
<evidence type="ECO:0000313" key="3">
    <source>
        <dbReference type="EMBL" id="AUI75089.1"/>
    </source>
</evidence>
<dbReference type="KEGG" id="lhd:HUO_00075"/>
<dbReference type="PANTHER" id="PTHR30272:SF1">
    <property type="entry name" value="3-HYDROXYACYL-[ACYL-CARRIER-PROTEIN] DEHYDRATASE"/>
    <property type="match status" value="1"/>
</dbReference>
<reference evidence="4 6" key="2">
    <citation type="submission" date="2016-10" db="EMBL/GenBank/DDBJ databases">
        <title>Complete genomic sequencing of Lactobacillus helveticus LH99 and comparative genome analysis.</title>
        <authorList>
            <person name="Li N."/>
            <person name="You C."/>
            <person name="Liu Z."/>
        </authorList>
    </citation>
    <scope>NUCLEOTIDE SEQUENCE [LARGE SCALE GENOMIC DNA]</scope>
    <source>
        <strain evidence="4 6">LH99</strain>
    </source>
</reference>
<comment type="similarity">
    <text evidence="1">Belongs to the thioester dehydratase family. FabZ subfamily.</text>
</comment>
<evidence type="ECO:0000256" key="2">
    <source>
        <dbReference type="ARBA" id="ARBA00023239"/>
    </source>
</evidence>
<evidence type="ECO:0000313" key="5">
    <source>
        <dbReference type="Proteomes" id="UP000234562"/>
    </source>
</evidence>
<dbReference type="AlphaFoldDB" id="A0A0D5MG92"/>
<dbReference type="PANTHER" id="PTHR30272">
    <property type="entry name" value="3-HYDROXYACYL-[ACYL-CARRIER-PROTEIN] DEHYDRATASE"/>
    <property type="match status" value="1"/>
</dbReference>
<evidence type="ECO:0000313" key="4">
    <source>
        <dbReference type="EMBL" id="AYE62465.1"/>
    </source>
</evidence>
<dbReference type="InterPro" id="IPR013114">
    <property type="entry name" value="FabA_FabZ"/>
</dbReference>
<keyword evidence="2" id="KW-0456">Lyase</keyword>
<dbReference type="EMBL" id="CP017982">
    <property type="protein sequence ID" value="AYE62465.1"/>
    <property type="molecule type" value="Genomic_DNA"/>
</dbReference>
<name>A0A0D5MG92_LACHE</name>